<evidence type="ECO:0000313" key="3">
    <source>
        <dbReference type="EMBL" id="MBZ6078779.1"/>
    </source>
</evidence>
<dbReference type="Gene3D" id="3.40.1440.10">
    <property type="entry name" value="GIY-YIG endonuclease"/>
    <property type="match status" value="1"/>
</dbReference>
<comment type="similarity">
    <text evidence="1">Belongs to the UPF0213 family.</text>
</comment>
<keyword evidence="4" id="KW-1185">Reference proteome</keyword>
<proteinExistence type="inferred from homology"/>
<dbReference type="Proteomes" id="UP000704176">
    <property type="component" value="Unassembled WGS sequence"/>
</dbReference>
<dbReference type="PANTHER" id="PTHR34477">
    <property type="entry name" value="UPF0213 PROTEIN YHBQ"/>
    <property type="match status" value="1"/>
</dbReference>
<dbReference type="PANTHER" id="PTHR34477:SF5">
    <property type="entry name" value="BSL5627 PROTEIN"/>
    <property type="match status" value="1"/>
</dbReference>
<reference evidence="3 4" key="1">
    <citation type="submission" date="2021-09" db="EMBL/GenBank/DDBJ databases">
        <title>The complete genome sequence of a new microorganism.</title>
        <authorList>
            <person name="Zi Z."/>
        </authorList>
    </citation>
    <scope>NUCLEOTIDE SEQUENCE [LARGE SCALE GENOMIC DNA]</scope>
    <source>
        <strain evidence="3 4">WGZ8</strain>
    </source>
</reference>
<feature type="domain" description="GIY-YIG" evidence="2">
    <location>
        <begin position="1"/>
        <end position="70"/>
    </location>
</feature>
<evidence type="ECO:0000259" key="2">
    <source>
        <dbReference type="PROSITE" id="PS50164"/>
    </source>
</evidence>
<accession>A0ABS7VT94</accession>
<dbReference type="InterPro" id="IPR000305">
    <property type="entry name" value="GIY-YIG_endonuc"/>
</dbReference>
<dbReference type="EMBL" id="JAIRBM010000022">
    <property type="protein sequence ID" value="MBZ6078779.1"/>
    <property type="molecule type" value="Genomic_DNA"/>
</dbReference>
<name>A0ABS7VT94_9HYPH</name>
<dbReference type="CDD" id="cd10448">
    <property type="entry name" value="GIY-YIG_unchar_3"/>
    <property type="match status" value="1"/>
</dbReference>
<evidence type="ECO:0000256" key="1">
    <source>
        <dbReference type="ARBA" id="ARBA00007435"/>
    </source>
</evidence>
<gene>
    <name evidence="3" type="ORF">K9B37_21195</name>
</gene>
<evidence type="ECO:0000313" key="4">
    <source>
        <dbReference type="Proteomes" id="UP000704176"/>
    </source>
</evidence>
<protein>
    <submittedName>
        <fullName evidence="3">GIY-YIG nuclease family protein</fullName>
    </submittedName>
</protein>
<dbReference type="Pfam" id="PF01541">
    <property type="entry name" value="GIY-YIG"/>
    <property type="match status" value="1"/>
</dbReference>
<sequence length="88" mass="10843">MSNRRNGTLYIGVTSELSRRVWQHRESQIKGFTKRYGLKLLVYYEWFEDIRDAIQREKTMKHWPRAWKVRLVHAMNPTWDDLYETLNQ</sequence>
<organism evidence="3 4">
    <name type="scientific">Microvirga puerhi</name>
    <dbReference type="NCBI Taxonomy" id="2876078"/>
    <lineage>
        <taxon>Bacteria</taxon>
        <taxon>Pseudomonadati</taxon>
        <taxon>Pseudomonadota</taxon>
        <taxon>Alphaproteobacteria</taxon>
        <taxon>Hyphomicrobiales</taxon>
        <taxon>Methylobacteriaceae</taxon>
        <taxon>Microvirga</taxon>
    </lineage>
</organism>
<dbReference type="InterPro" id="IPR035901">
    <property type="entry name" value="GIY-YIG_endonuc_sf"/>
</dbReference>
<comment type="caution">
    <text evidence="3">The sequence shown here is derived from an EMBL/GenBank/DDBJ whole genome shotgun (WGS) entry which is preliminary data.</text>
</comment>
<dbReference type="InterPro" id="IPR050190">
    <property type="entry name" value="UPF0213_domain"/>
</dbReference>
<dbReference type="PROSITE" id="PS50164">
    <property type="entry name" value="GIY_YIG"/>
    <property type="match status" value="1"/>
</dbReference>
<dbReference type="SUPFAM" id="SSF82771">
    <property type="entry name" value="GIY-YIG endonuclease"/>
    <property type="match status" value="1"/>
</dbReference>